<dbReference type="Proteomes" id="UP000199620">
    <property type="component" value="Chromosome I"/>
</dbReference>
<dbReference type="EMBL" id="VUOL01000017">
    <property type="protein sequence ID" value="KAA2227020.1"/>
    <property type="molecule type" value="Genomic_DNA"/>
</dbReference>
<dbReference type="InterPro" id="IPR032623">
    <property type="entry name" value="FecR_N"/>
</dbReference>
<evidence type="ECO:0000313" key="4">
    <source>
        <dbReference type="EMBL" id="SDU91553.1"/>
    </source>
</evidence>
<evidence type="ECO:0000259" key="2">
    <source>
        <dbReference type="Pfam" id="PF16220"/>
    </source>
</evidence>
<feature type="domain" description="FecR protein" evidence="1">
    <location>
        <begin position="116"/>
        <end position="206"/>
    </location>
</feature>
<organism evidence="3 6">
    <name type="scientific">Pseudomonas brenneri</name>
    <dbReference type="NCBI Taxonomy" id="129817"/>
    <lineage>
        <taxon>Bacteria</taxon>
        <taxon>Pseudomonadati</taxon>
        <taxon>Pseudomonadota</taxon>
        <taxon>Gammaproteobacteria</taxon>
        <taxon>Pseudomonadales</taxon>
        <taxon>Pseudomonadaceae</taxon>
        <taxon>Pseudomonas</taxon>
    </lineage>
</organism>
<dbReference type="InterPro" id="IPR012373">
    <property type="entry name" value="Ferrdict_sens_TM"/>
</dbReference>
<dbReference type="EMBL" id="LT629800">
    <property type="protein sequence ID" value="SDU91553.1"/>
    <property type="molecule type" value="Genomic_DNA"/>
</dbReference>
<protein>
    <submittedName>
        <fullName evidence="3">DUF4880 domain-containing protein</fullName>
    </submittedName>
    <submittedName>
        <fullName evidence="4">FecR family protein</fullName>
    </submittedName>
</protein>
<evidence type="ECO:0000259" key="1">
    <source>
        <dbReference type="Pfam" id="PF04773"/>
    </source>
</evidence>
<sequence>MNGTVVAPKVRERAIDWIVRVQSGTMSPADHQALQQWRLARAEHEYAWQRVASLPLMLQPGANLLADVTARRALESAGVDPARRRQVLKCLLGLGLLGGLSWQGADSTRVRAAFATYRTATGERRRWTLADGCSLWLNTASAVSLELSAHLRSVQLIEGEVALDARAESRPLQLLTPDAVVRSQDANLLVRHDQRGTRITVLRGLVDVSSPRSLSPVSVAAGWQTQVDRHGVGTPRQTDGFLAQAWLRGILPAERMRLDVLLAELSRYRPGVLRCSEQVAALRVTGSFQLDDTDAALALVAHALPVRIERRTRYWVTVVPA</sequence>
<accession>A0A5B2UKU6</accession>
<dbReference type="Pfam" id="PF16220">
    <property type="entry name" value="DUF4880"/>
    <property type="match status" value="1"/>
</dbReference>
<evidence type="ECO:0000313" key="5">
    <source>
        <dbReference type="Proteomes" id="UP000199620"/>
    </source>
</evidence>
<reference evidence="3 6" key="2">
    <citation type="submission" date="2019-09" db="EMBL/GenBank/DDBJ databases">
        <title>Draft genome sequence of Pseudomonas brenneri CCUG 51514(T).</title>
        <authorList>
            <person name="Tunovic T."/>
            <person name="Pineiro-Iglesias B."/>
            <person name="Unosson C."/>
            <person name="Inganas E."/>
            <person name="Ohlen M."/>
            <person name="Cardew S."/>
            <person name="Jensie-Markopoulos S."/>
            <person name="Salva-Serra F."/>
            <person name="Jaen-Luchoro D."/>
            <person name="Svensson-Stadler L."/>
            <person name="Chun J."/>
            <person name="Moore E."/>
        </authorList>
    </citation>
    <scope>NUCLEOTIDE SEQUENCE [LARGE SCALE GENOMIC DNA]</scope>
    <source>
        <strain evidence="3 6">CCUG 51514</strain>
    </source>
</reference>
<reference evidence="4 5" key="1">
    <citation type="submission" date="2016-10" db="EMBL/GenBank/DDBJ databases">
        <authorList>
            <person name="Varghese N."/>
            <person name="Submissions S."/>
        </authorList>
    </citation>
    <scope>NUCLEOTIDE SEQUENCE [LARGE SCALE GENOMIC DNA]</scope>
    <source>
        <strain evidence="4 5">BS2771</strain>
    </source>
</reference>
<evidence type="ECO:0000313" key="6">
    <source>
        <dbReference type="Proteomes" id="UP000325296"/>
    </source>
</evidence>
<dbReference type="InterPro" id="IPR006860">
    <property type="entry name" value="FecR"/>
</dbReference>
<dbReference type="AlphaFoldDB" id="A0A5B2UKU6"/>
<dbReference type="RefSeq" id="WP_090291006.1">
    <property type="nucleotide sequence ID" value="NZ_BMNU01000001.1"/>
</dbReference>
<dbReference type="Gene3D" id="2.60.120.1440">
    <property type="match status" value="1"/>
</dbReference>
<dbReference type="OrthoDB" id="1099576at2"/>
<dbReference type="GO" id="GO:0016989">
    <property type="term" value="F:sigma factor antagonist activity"/>
    <property type="evidence" value="ECO:0007669"/>
    <property type="project" value="TreeGrafter"/>
</dbReference>
<dbReference type="PANTHER" id="PTHR30273">
    <property type="entry name" value="PERIPLASMIC SIGNAL SENSOR AND SIGMA FACTOR ACTIVATOR FECR-RELATED"/>
    <property type="match status" value="1"/>
</dbReference>
<dbReference type="Pfam" id="PF04773">
    <property type="entry name" value="FecR"/>
    <property type="match status" value="1"/>
</dbReference>
<dbReference type="Proteomes" id="UP000325296">
    <property type="component" value="Unassembled WGS sequence"/>
</dbReference>
<dbReference type="PANTHER" id="PTHR30273:SF2">
    <property type="entry name" value="PROTEIN FECR"/>
    <property type="match status" value="1"/>
</dbReference>
<keyword evidence="5" id="KW-1185">Reference proteome</keyword>
<name>A0A5B2UKU6_9PSED</name>
<feature type="domain" description="FecR N-terminal" evidence="2">
    <location>
        <begin position="12"/>
        <end position="54"/>
    </location>
</feature>
<gene>
    <name evidence="3" type="ORF">F1720_23840</name>
    <name evidence="4" type="ORF">SAMN04490181_1483</name>
</gene>
<dbReference type="PIRSF" id="PIRSF018266">
    <property type="entry name" value="FecR"/>
    <property type="match status" value="1"/>
</dbReference>
<proteinExistence type="predicted"/>
<evidence type="ECO:0000313" key="3">
    <source>
        <dbReference type="EMBL" id="KAA2227020.1"/>
    </source>
</evidence>